<dbReference type="AlphaFoldDB" id="A0A5C5UZI7"/>
<dbReference type="EMBL" id="SJPF01000004">
    <property type="protein sequence ID" value="TWT31786.1"/>
    <property type="molecule type" value="Genomic_DNA"/>
</dbReference>
<protein>
    <submittedName>
        <fullName evidence="1">Uncharacterized protein</fullName>
    </submittedName>
</protein>
<name>A0A5C5UZI7_9BACT</name>
<keyword evidence="2" id="KW-1185">Reference proteome</keyword>
<proteinExistence type="predicted"/>
<reference evidence="1 2" key="1">
    <citation type="submission" date="2019-02" db="EMBL/GenBank/DDBJ databases">
        <title>Deep-cultivation of Planctomycetes and their phenomic and genomic characterization uncovers novel biology.</title>
        <authorList>
            <person name="Wiegand S."/>
            <person name="Jogler M."/>
            <person name="Boedeker C."/>
            <person name="Pinto D."/>
            <person name="Vollmers J."/>
            <person name="Rivas-Marin E."/>
            <person name="Kohn T."/>
            <person name="Peeters S.H."/>
            <person name="Heuer A."/>
            <person name="Rast P."/>
            <person name="Oberbeckmann S."/>
            <person name="Bunk B."/>
            <person name="Jeske O."/>
            <person name="Meyerdierks A."/>
            <person name="Storesund J.E."/>
            <person name="Kallscheuer N."/>
            <person name="Luecker S."/>
            <person name="Lage O.M."/>
            <person name="Pohl T."/>
            <person name="Merkel B.J."/>
            <person name="Hornburger P."/>
            <person name="Mueller R.-W."/>
            <person name="Bruemmer F."/>
            <person name="Labrenz M."/>
            <person name="Spormann A.M."/>
            <person name="Op Den Camp H."/>
            <person name="Overmann J."/>
            <person name="Amann R."/>
            <person name="Jetten M.S.M."/>
            <person name="Mascher T."/>
            <person name="Medema M.H."/>
            <person name="Devos D.P."/>
            <person name="Kaster A.-K."/>
            <person name="Ovreas L."/>
            <person name="Rohde M."/>
            <person name="Galperin M.Y."/>
            <person name="Jogler C."/>
        </authorList>
    </citation>
    <scope>NUCLEOTIDE SEQUENCE [LARGE SCALE GENOMIC DNA]</scope>
    <source>
        <strain evidence="1 2">Enr8</strain>
    </source>
</reference>
<dbReference type="RefSeq" id="WP_146434199.1">
    <property type="nucleotide sequence ID" value="NZ_SJPF01000004.1"/>
</dbReference>
<sequence length="162" mass="18008">MRILVPVVVCVVAYVGFTLFRGLEGPRGDAAQFDAPKIAAENDIEAVVRSGLQAVDTISQTSQRTRELISLDPFPQDQNIAASRSDLAEVLGLMDRQLYQVRYAAEKILAGERSPELIQQYLGGMEKLQTLNQSYRAKMQYLQFLYAAKAEQAHDAWSDGGR</sequence>
<gene>
    <name evidence="1" type="ORF">Enr8_37100</name>
</gene>
<evidence type="ECO:0000313" key="1">
    <source>
        <dbReference type="EMBL" id="TWT31786.1"/>
    </source>
</evidence>
<accession>A0A5C5UZI7</accession>
<evidence type="ECO:0000313" key="2">
    <source>
        <dbReference type="Proteomes" id="UP000318878"/>
    </source>
</evidence>
<comment type="caution">
    <text evidence="1">The sequence shown here is derived from an EMBL/GenBank/DDBJ whole genome shotgun (WGS) entry which is preliminary data.</text>
</comment>
<dbReference type="Proteomes" id="UP000318878">
    <property type="component" value="Unassembled WGS sequence"/>
</dbReference>
<organism evidence="1 2">
    <name type="scientific">Blastopirellula retiformator</name>
    <dbReference type="NCBI Taxonomy" id="2527970"/>
    <lineage>
        <taxon>Bacteria</taxon>
        <taxon>Pseudomonadati</taxon>
        <taxon>Planctomycetota</taxon>
        <taxon>Planctomycetia</taxon>
        <taxon>Pirellulales</taxon>
        <taxon>Pirellulaceae</taxon>
        <taxon>Blastopirellula</taxon>
    </lineage>
</organism>